<name>A0A088SDW6_LEIPA</name>
<dbReference type="eggNOG" id="KOG1683">
    <property type="taxonomic scope" value="Eukaryota"/>
</dbReference>
<dbReference type="EMBL" id="CP009398">
    <property type="protein sequence ID" value="AIN99951.1"/>
    <property type="molecule type" value="Genomic_DNA"/>
</dbReference>
<reference evidence="19 20" key="1">
    <citation type="journal article" date="2015" name="Sci. Rep.">
        <title>The genome of Leishmania panamensis: insights into genomics of the L. (Viannia) subgenus.</title>
        <authorList>
            <person name="Llanes A."/>
            <person name="Restrepo C.M."/>
            <person name="Vecchio G.D."/>
            <person name="Anguizola F.J."/>
            <person name="Lleonart R."/>
        </authorList>
    </citation>
    <scope>NUCLEOTIDE SEQUENCE [LARGE SCALE GENOMIC DNA]</scope>
    <source>
        <strain evidence="19 20">MHOM/PA/94/PSC-1</strain>
    </source>
</reference>
<dbReference type="OrthoDB" id="1696280at2759"/>
<keyword evidence="5" id="KW-0276">Fatty acid metabolism</keyword>
<keyword evidence="10" id="KW-0413">Isomerase</keyword>
<dbReference type="GO" id="GO:0006635">
    <property type="term" value="P:fatty acid beta-oxidation"/>
    <property type="evidence" value="ECO:0007669"/>
    <property type="project" value="TreeGrafter"/>
</dbReference>
<gene>
    <name evidence="19" type="ORF">LPMP_290010</name>
</gene>
<evidence type="ECO:0000256" key="14">
    <source>
        <dbReference type="ARBA" id="ARBA00052542"/>
    </source>
</evidence>
<evidence type="ECO:0000256" key="18">
    <source>
        <dbReference type="RuleBase" id="RU003707"/>
    </source>
</evidence>
<evidence type="ECO:0000256" key="13">
    <source>
        <dbReference type="ARBA" id="ARBA00052376"/>
    </source>
</evidence>
<evidence type="ECO:0000313" key="20">
    <source>
        <dbReference type="Proteomes" id="UP000063063"/>
    </source>
</evidence>
<dbReference type="Gene3D" id="3.90.226.10">
    <property type="entry name" value="2-enoyl-CoA Hydratase, Chain A, domain 1"/>
    <property type="match status" value="1"/>
</dbReference>
<evidence type="ECO:0000256" key="8">
    <source>
        <dbReference type="ARBA" id="ARBA00023098"/>
    </source>
</evidence>
<comment type="function">
    <text evidence="15">Key enzyme of fatty acid beta-oxidation. Able to isomerize both 3-cis (3Z) and 3-trans (3E) double bonds into the 2-trans (2E) form in a range of enoyl-CoA species, with a preference for (3Z)-enoyl-CoAs over (3E)-enoyl-CoAs. The catalytic efficiency of this enzyme is not affected by the fatty acyl chain length.</text>
</comment>
<evidence type="ECO:0000256" key="1">
    <source>
        <dbReference type="ARBA" id="ARBA00004305"/>
    </source>
</evidence>
<dbReference type="KEGG" id="lpan:LPMP_290010"/>
<evidence type="ECO:0000256" key="9">
    <source>
        <dbReference type="ARBA" id="ARBA00023128"/>
    </source>
</evidence>
<evidence type="ECO:0000256" key="11">
    <source>
        <dbReference type="ARBA" id="ARBA00050938"/>
    </source>
</evidence>
<comment type="pathway">
    <text evidence="2">Lipid metabolism; fatty acid beta-oxidation.</text>
</comment>
<dbReference type="Proteomes" id="UP000063063">
    <property type="component" value="Chromosome 29"/>
</dbReference>
<evidence type="ECO:0000256" key="10">
    <source>
        <dbReference type="ARBA" id="ARBA00023235"/>
    </source>
</evidence>
<keyword evidence="20" id="KW-1185">Reference proteome</keyword>
<evidence type="ECO:0000256" key="4">
    <source>
        <dbReference type="ARBA" id="ARBA00011233"/>
    </source>
</evidence>
<comment type="subcellular location">
    <subcellularLocation>
        <location evidence="1">Mitochondrion matrix</location>
    </subcellularLocation>
</comment>
<evidence type="ECO:0000256" key="15">
    <source>
        <dbReference type="ARBA" id="ARBA00056147"/>
    </source>
</evidence>
<dbReference type="GeneID" id="22576765"/>
<dbReference type="VEuPathDB" id="TriTrypDB:LPAL13_290005000"/>
<evidence type="ECO:0000256" key="6">
    <source>
        <dbReference type="ARBA" id="ARBA00022946"/>
    </source>
</evidence>
<keyword evidence="8" id="KW-0443">Lipid metabolism</keyword>
<evidence type="ECO:0000256" key="17">
    <source>
        <dbReference type="ARBA" id="ARBA00083575"/>
    </source>
</evidence>
<dbReference type="GO" id="GO:0005759">
    <property type="term" value="C:mitochondrial matrix"/>
    <property type="evidence" value="ECO:0007669"/>
    <property type="project" value="UniProtKB-SubCell"/>
</dbReference>
<dbReference type="PANTHER" id="PTHR11941">
    <property type="entry name" value="ENOYL-COA HYDRATASE-RELATED"/>
    <property type="match status" value="1"/>
</dbReference>
<organism evidence="19 20">
    <name type="scientific">Leishmania panamensis</name>
    <dbReference type="NCBI Taxonomy" id="5679"/>
    <lineage>
        <taxon>Eukaryota</taxon>
        <taxon>Discoba</taxon>
        <taxon>Euglenozoa</taxon>
        <taxon>Kinetoplastea</taxon>
        <taxon>Metakinetoplastina</taxon>
        <taxon>Trypanosomatida</taxon>
        <taxon>Trypanosomatidae</taxon>
        <taxon>Leishmaniinae</taxon>
        <taxon>Leishmania</taxon>
        <taxon>Leishmania guyanensis species complex</taxon>
    </lineage>
</organism>
<dbReference type="CDD" id="cd06558">
    <property type="entry name" value="crotonase-like"/>
    <property type="match status" value="1"/>
</dbReference>
<comment type="subunit">
    <text evidence="4">Homotrimer.</text>
</comment>
<keyword evidence="7" id="KW-0007">Acetylation</keyword>
<evidence type="ECO:0000256" key="16">
    <source>
        <dbReference type="ARBA" id="ARBA00068317"/>
    </source>
</evidence>
<sequence length="296" mass="33044">MRCRRPSFYVRPQLWRACSTTASMSDTADLVVVRESPLEKVVLLEMNNGRANVLTSEFISALLQTIQDVCNPEKSQCRGIVLTSKTPGIFCAGLDLNELNTNLSRDRFAHYWGQFQQLFRTFHSLPVPLVSAINGHAAAAGCIIALASDYRVMARRHPTKPVDLMIGIAAAQHGFVVPPYVAGSMEHVVGFRKAEELLSLGLLLSADKALQVGLVDEIVEHHDEAVVPCLQFMEKLLELPSAAPYWMIKDMSRRHLLAPLCTEDLRTQDTVSFYNLFSNSQVKQTLAQHIQKLSRK</sequence>
<dbReference type="InterPro" id="IPR029045">
    <property type="entry name" value="ClpP/crotonase-like_dom_sf"/>
</dbReference>
<evidence type="ECO:0000256" key="5">
    <source>
        <dbReference type="ARBA" id="ARBA00022832"/>
    </source>
</evidence>
<keyword evidence="9" id="KW-0496">Mitochondrion</keyword>
<dbReference type="PANTHER" id="PTHR11941:SF172">
    <property type="entry name" value="ISOMERASE, MITOCHONDRIAL, PUTATIVE-RELATED"/>
    <property type="match status" value="1"/>
</dbReference>
<dbReference type="PROSITE" id="PS00166">
    <property type="entry name" value="ENOYL_COA_HYDRATASE"/>
    <property type="match status" value="1"/>
</dbReference>
<comment type="catalytic activity">
    <reaction evidence="12">
        <text>(2E)-tetradecenoyl-CoA = (3Z)-tetradecenoyl-CoA</text>
        <dbReference type="Rhea" id="RHEA:29847"/>
        <dbReference type="ChEBI" id="CHEBI:61405"/>
        <dbReference type="ChEBI" id="CHEBI:61968"/>
    </reaction>
    <physiologicalReaction direction="right-to-left" evidence="12">
        <dbReference type="Rhea" id="RHEA:29849"/>
    </physiologicalReaction>
</comment>
<evidence type="ECO:0000256" key="12">
    <source>
        <dbReference type="ARBA" id="ARBA00051293"/>
    </source>
</evidence>
<dbReference type="FunFam" id="3.90.226.10:FF:000034">
    <property type="entry name" value="Enoyl-CoA delta isomerase 1"/>
    <property type="match status" value="1"/>
</dbReference>
<evidence type="ECO:0000256" key="3">
    <source>
        <dbReference type="ARBA" id="ARBA00005254"/>
    </source>
</evidence>
<dbReference type="InterPro" id="IPR001753">
    <property type="entry name" value="Enoyl-CoA_hydra/iso"/>
</dbReference>
<evidence type="ECO:0000256" key="2">
    <source>
        <dbReference type="ARBA" id="ARBA00005005"/>
    </source>
</evidence>
<dbReference type="SUPFAM" id="SSF52096">
    <property type="entry name" value="ClpP/crotonase"/>
    <property type="match status" value="1"/>
</dbReference>
<dbReference type="AlphaFoldDB" id="A0A088SDW6"/>
<comment type="catalytic activity">
    <reaction evidence="14">
        <text>(3Z)-octenoyl-CoA = (2E)-octenoyl-CoA</text>
        <dbReference type="Rhea" id="RHEA:46044"/>
        <dbReference type="ChEBI" id="CHEBI:62242"/>
        <dbReference type="ChEBI" id="CHEBI:85640"/>
    </reaction>
    <physiologicalReaction direction="left-to-right" evidence="14">
        <dbReference type="Rhea" id="RHEA:46045"/>
    </physiologicalReaction>
</comment>
<dbReference type="RefSeq" id="XP_010700894.1">
    <property type="nucleotide sequence ID" value="XM_010702592.1"/>
</dbReference>
<evidence type="ECO:0000313" key="19">
    <source>
        <dbReference type="EMBL" id="AIN99951.1"/>
    </source>
</evidence>
<comment type="similarity">
    <text evidence="3 18">Belongs to the enoyl-CoA hydratase/isomerase family.</text>
</comment>
<accession>A0A088SDW6</accession>
<dbReference type="VEuPathDB" id="TriTrypDB:LPMP_290010"/>
<proteinExistence type="inferred from homology"/>
<dbReference type="InterPro" id="IPR018376">
    <property type="entry name" value="Enoyl-CoA_hyd/isom_CS"/>
</dbReference>
<protein>
    <recommendedName>
        <fullName evidence="16">Enoyl-CoA delta isomerase 1, mitochondrial</fullName>
    </recommendedName>
    <alternativeName>
        <fullName evidence="17">3,2-trans-enoyl-CoA isomerase</fullName>
    </alternativeName>
</protein>
<evidence type="ECO:0000256" key="7">
    <source>
        <dbReference type="ARBA" id="ARBA00022990"/>
    </source>
</evidence>
<dbReference type="GO" id="GO:0004165">
    <property type="term" value="F:delta(3)-delta(2)-enoyl-CoA isomerase activity"/>
    <property type="evidence" value="ECO:0007669"/>
    <property type="project" value="UniProtKB-EC"/>
</dbReference>
<comment type="catalytic activity">
    <reaction evidence="13">
        <text>(3Z)-dodecenoyl-CoA = (2E)-dodecenoyl-CoA</text>
        <dbReference type="Rhea" id="RHEA:23716"/>
        <dbReference type="ChEBI" id="CHEBI:57330"/>
        <dbReference type="ChEBI" id="CHEBI:58543"/>
        <dbReference type="EC" id="5.3.3.8"/>
    </reaction>
    <physiologicalReaction direction="left-to-right" evidence="13">
        <dbReference type="Rhea" id="RHEA:23717"/>
    </physiologicalReaction>
</comment>
<comment type="catalytic activity">
    <reaction evidence="11">
        <text>(3Z)-decenoyl-CoA = (2E)-decenoyl-CoA</text>
        <dbReference type="Rhea" id="RHEA:77195"/>
        <dbReference type="ChEBI" id="CHEBI:61406"/>
        <dbReference type="ChEBI" id="CHEBI:195601"/>
    </reaction>
    <physiologicalReaction direction="left-to-right" evidence="11">
        <dbReference type="Rhea" id="RHEA:77196"/>
    </physiologicalReaction>
</comment>
<dbReference type="Pfam" id="PF00378">
    <property type="entry name" value="ECH_1"/>
    <property type="match status" value="1"/>
</dbReference>
<keyword evidence="6" id="KW-0809">Transit peptide</keyword>